<evidence type="ECO:0000313" key="2">
    <source>
        <dbReference type="EMBL" id="VAW76371.1"/>
    </source>
</evidence>
<feature type="region of interest" description="Disordered" evidence="1">
    <location>
        <begin position="29"/>
        <end position="57"/>
    </location>
</feature>
<organism evidence="2">
    <name type="scientific">hydrothermal vent metagenome</name>
    <dbReference type="NCBI Taxonomy" id="652676"/>
    <lineage>
        <taxon>unclassified sequences</taxon>
        <taxon>metagenomes</taxon>
        <taxon>ecological metagenomes</taxon>
    </lineage>
</organism>
<proteinExistence type="predicted"/>
<protein>
    <submittedName>
        <fullName evidence="2">Uncharacterized protein</fullName>
    </submittedName>
</protein>
<gene>
    <name evidence="2" type="ORF">MNBD_GAMMA13-73</name>
</gene>
<feature type="compositionally biased region" description="Polar residues" evidence="1">
    <location>
        <begin position="29"/>
        <end position="39"/>
    </location>
</feature>
<dbReference type="EMBL" id="UOFK01000093">
    <property type="protein sequence ID" value="VAW76371.1"/>
    <property type="molecule type" value="Genomic_DNA"/>
</dbReference>
<name>A0A3B0Y9U9_9ZZZZ</name>
<dbReference type="AlphaFoldDB" id="A0A3B0Y9U9"/>
<sequence>MEVIDKLTQELAISQQTLLPTIALSTATPCNTSNRNYSAGNRHREHPGGITKDLQFV</sequence>
<reference evidence="2" key="1">
    <citation type="submission" date="2018-06" db="EMBL/GenBank/DDBJ databases">
        <authorList>
            <person name="Zhirakovskaya E."/>
        </authorList>
    </citation>
    <scope>NUCLEOTIDE SEQUENCE</scope>
</reference>
<evidence type="ECO:0000256" key="1">
    <source>
        <dbReference type="SAM" id="MobiDB-lite"/>
    </source>
</evidence>
<accession>A0A3B0Y9U9</accession>